<dbReference type="Proteomes" id="UP000245890">
    <property type="component" value="Unassembled WGS sequence"/>
</dbReference>
<name>A0A2U0SCR7_9SPHN</name>
<reference evidence="1 2" key="1">
    <citation type="submission" date="2018-05" db="EMBL/GenBank/DDBJ databases">
        <title>Description of Sphingomonas pokkalii sp nov, isolated from the rhizosphere of saline tolerant pokkali rice and its draft genome analysis.</title>
        <authorList>
            <person name="Menon R."/>
            <person name="Kumari S."/>
            <person name="Rameshkumar N."/>
        </authorList>
    </citation>
    <scope>NUCLEOTIDE SEQUENCE [LARGE SCALE GENOMIC DNA]</scope>
    <source>
        <strain evidence="1 2">L3B27</strain>
    </source>
</reference>
<accession>A0A2U0SCR7</accession>
<evidence type="ECO:0000313" key="1">
    <source>
        <dbReference type="EMBL" id="PVX29173.1"/>
    </source>
</evidence>
<evidence type="ECO:0000313" key="2">
    <source>
        <dbReference type="Proteomes" id="UP000245890"/>
    </source>
</evidence>
<dbReference type="RefSeq" id="WP_116468613.1">
    <property type="nucleotide sequence ID" value="NZ_QENQ01000001.1"/>
</dbReference>
<sequence>MAEMPLIAYKILTQDQMDTLEHARVFLGAPIDLTDGYIHLSTAEQAQETLEKHFAGQTGLWLAAVDLAALGDTVRWEPSRGGQLFPHIYGPLPLDAVTAYSEVAYEPDGSLRLPVAG</sequence>
<comment type="caution">
    <text evidence="1">The sequence shown here is derived from an EMBL/GenBank/DDBJ whole genome shotgun (WGS) entry which is preliminary data.</text>
</comment>
<dbReference type="OrthoDB" id="9799937at2"/>
<dbReference type="PANTHER" id="PTHR34129:SF1">
    <property type="entry name" value="DUF952 DOMAIN-CONTAINING PROTEIN"/>
    <property type="match status" value="1"/>
</dbReference>
<dbReference type="Gene3D" id="3.20.170.20">
    <property type="entry name" value="Protein of unknown function DUF952"/>
    <property type="match status" value="1"/>
</dbReference>
<dbReference type="PANTHER" id="PTHR34129">
    <property type="entry name" value="BLR1139 PROTEIN"/>
    <property type="match status" value="1"/>
</dbReference>
<keyword evidence="2" id="KW-1185">Reference proteome</keyword>
<dbReference type="Pfam" id="PF06108">
    <property type="entry name" value="DUF952"/>
    <property type="match status" value="1"/>
</dbReference>
<protein>
    <submittedName>
        <fullName evidence="1">DUF952 domain-containing protein</fullName>
    </submittedName>
</protein>
<dbReference type="AlphaFoldDB" id="A0A2U0SCR7"/>
<dbReference type="SUPFAM" id="SSF56399">
    <property type="entry name" value="ADP-ribosylation"/>
    <property type="match status" value="1"/>
</dbReference>
<proteinExistence type="predicted"/>
<gene>
    <name evidence="1" type="ORF">DD559_07380</name>
</gene>
<dbReference type="InterPro" id="IPR009297">
    <property type="entry name" value="DUF952"/>
</dbReference>
<dbReference type="EMBL" id="QENQ01000001">
    <property type="protein sequence ID" value="PVX29173.1"/>
    <property type="molecule type" value="Genomic_DNA"/>
</dbReference>
<organism evidence="1 2">
    <name type="scientific">Sphingomonas pokkalii</name>
    <dbReference type="NCBI Taxonomy" id="2175090"/>
    <lineage>
        <taxon>Bacteria</taxon>
        <taxon>Pseudomonadati</taxon>
        <taxon>Pseudomonadota</taxon>
        <taxon>Alphaproteobacteria</taxon>
        <taxon>Sphingomonadales</taxon>
        <taxon>Sphingomonadaceae</taxon>
        <taxon>Sphingomonas</taxon>
    </lineage>
</organism>